<dbReference type="AlphaFoldDB" id="A0A3N0IZJ6"/>
<evidence type="ECO:0000313" key="7">
    <source>
        <dbReference type="Proteomes" id="UP000253817"/>
    </source>
</evidence>
<dbReference type="Gene3D" id="3.30.70.20">
    <property type="match status" value="1"/>
</dbReference>
<dbReference type="OrthoDB" id="9808559at2"/>
<name>A0A3N0IZJ6_9ACTN</name>
<reference evidence="6" key="3">
    <citation type="journal article" date="2019" name="Microbiol. Resour. Announc.">
        <title>Draft Genome Sequences of Type Strains of Gordonibacter faecihominis, Paraeggerthella hongkongensis, Parvibacter caecicola,Slackia equolifaciens, Slackia faecicanis, and Slackia isoflavoniconvertens.</title>
        <authorList>
            <person name="Danylec N."/>
            <person name="Stoll D.A."/>
            <person name="Dotsch A."/>
            <person name="Huch M."/>
        </authorList>
    </citation>
    <scope>NUCLEOTIDE SEQUENCE</scope>
    <source>
        <strain evidence="6">DSM 16107</strain>
    </source>
</reference>
<dbReference type="Proteomes" id="UP000253817">
    <property type="component" value="Unassembled WGS sequence"/>
</dbReference>
<dbReference type="SUPFAM" id="SSF54862">
    <property type="entry name" value="4Fe-4S ferredoxins"/>
    <property type="match status" value="1"/>
</dbReference>
<dbReference type="EMBL" id="QICC01000013">
    <property type="protein sequence ID" value="RNM42404.1"/>
    <property type="molecule type" value="Genomic_DNA"/>
</dbReference>
<proteinExistence type="predicted"/>
<gene>
    <name evidence="5" type="ORF">C1876_03780</name>
    <name evidence="6" type="ORF">DMP09_05095</name>
</gene>
<dbReference type="InterPro" id="IPR017896">
    <property type="entry name" value="4Fe4S_Fe-S-bd"/>
</dbReference>
<feature type="domain" description="4Fe-4S ferredoxin-type" evidence="4">
    <location>
        <begin position="60"/>
        <end position="89"/>
    </location>
</feature>
<evidence type="ECO:0000313" key="8">
    <source>
        <dbReference type="Proteomes" id="UP000270112"/>
    </source>
</evidence>
<evidence type="ECO:0000256" key="3">
    <source>
        <dbReference type="ARBA" id="ARBA00023014"/>
    </source>
</evidence>
<dbReference type="EMBL" id="PPTT01000005">
    <property type="protein sequence ID" value="RDB70366.1"/>
    <property type="molecule type" value="Genomic_DNA"/>
</dbReference>
<evidence type="ECO:0000259" key="4">
    <source>
        <dbReference type="PROSITE" id="PS51379"/>
    </source>
</evidence>
<protein>
    <recommendedName>
        <fullName evidence="4">4Fe-4S ferredoxin-type domain-containing protein</fullName>
    </recommendedName>
</protein>
<evidence type="ECO:0000256" key="1">
    <source>
        <dbReference type="ARBA" id="ARBA00022723"/>
    </source>
</evidence>
<reference evidence="8" key="2">
    <citation type="submission" date="2018-05" db="EMBL/GenBank/DDBJ databases">
        <title>Genome Sequencing of selected type strains of the family Eggerthellaceae.</title>
        <authorList>
            <person name="Danylec N."/>
            <person name="Stoll D.A."/>
            <person name="Doetsch A."/>
            <person name="Huch M."/>
        </authorList>
    </citation>
    <scope>NUCLEOTIDE SEQUENCE [LARGE SCALE GENOMIC DNA]</scope>
    <source>
        <strain evidence="8">DSM 16107</strain>
    </source>
</reference>
<comment type="caution">
    <text evidence="6">The sequence shown here is derived from an EMBL/GenBank/DDBJ whole genome shotgun (WGS) entry which is preliminary data.</text>
</comment>
<dbReference type="Proteomes" id="UP000270112">
    <property type="component" value="Unassembled WGS sequence"/>
</dbReference>
<keyword evidence="1" id="KW-0479">Metal-binding</keyword>
<dbReference type="InterPro" id="IPR052977">
    <property type="entry name" value="Polyferredoxin-like_ET"/>
</dbReference>
<dbReference type="RefSeq" id="WP_114545395.1">
    <property type="nucleotide sequence ID" value="NZ_CATYHD010000039.1"/>
</dbReference>
<dbReference type="PROSITE" id="PS51379">
    <property type="entry name" value="4FE4S_FER_2"/>
    <property type="match status" value="2"/>
</dbReference>
<dbReference type="GO" id="GO:0046872">
    <property type="term" value="F:metal ion binding"/>
    <property type="evidence" value="ECO:0007669"/>
    <property type="project" value="UniProtKB-KW"/>
</dbReference>
<sequence>MGLFSTKRVSPQASWYLPDNDQYAYRDGTRLDTSSGYHPHRSTRFRNLETVDAKRRDRLPELYARRSECCGCSACAFACPQDAIALEPDEEGFDYPVVDAAACIGCSRCIDVCVFKNRGGA</sequence>
<accession>A0A3N0IZJ6</accession>
<reference evidence="5 7" key="1">
    <citation type="journal article" date="2018" name="Elife">
        <title>Discovery and characterization of a prevalent human gut bacterial enzyme sufficient for the inactivation of a family of plant toxins.</title>
        <authorList>
            <person name="Koppel N."/>
            <person name="Bisanz J.E."/>
            <person name="Pandelia M.E."/>
            <person name="Turnbaugh P.J."/>
            <person name="Balskus E.P."/>
        </authorList>
    </citation>
    <scope>NUCLEOTIDE SEQUENCE [LARGE SCALE GENOMIC DNA]</scope>
    <source>
        <strain evidence="5 7">DSM 16107</strain>
    </source>
</reference>
<keyword evidence="2" id="KW-0408">Iron</keyword>
<keyword evidence="3" id="KW-0411">Iron-sulfur</keyword>
<dbReference type="Pfam" id="PF12838">
    <property type="entry name" value="Fer4_7"/>
    <property type="match status" value="1"/>
</dbReference>
<feature type="domain" description="4Fe-4S ferredoxin-type" evidence="4">
    <location>
        <begin position="94"/>
        <end position="113"/>
    </location>
</feature>
<evidence type="ECO:0000256" key="2">
    <source>
        <dbReference type="ARBA" id="ARBA00023004"/>
    </source>
</evidence>
<dbReference type="PANTHER" id="PTHR43193">
    <property type="match status" value="1"/>
</dbReference>
<evidence type="ECO:0000313" key="5">
    <source>
        <dbReference type="EMBL" id="RDB70366.1"/>
    </source>
</evidence>
<dbReference type="PANTHER" id="PTHR43193:SF2">
    <property type="entry name" value="POLYFERREDOXIN PROTEIN FWDF"/>
    <property type="match status" value="1"/>
</dbReference>
<dbReference type="InterPro" id="IPR017900">
    <property type="entry name" value="4Fe4S_Fe_S_CS"/>
</dbReference>
<dbReference type="GO" id="GO:0051536">
    <property type="term" value="F:iron-sulfur cluster binding"/>
    <property type="evidence" value="ECO:0007669"/>
    <property type="project" value="UniProtKB-KW"/>
</dbReference>
<organism evidence="6 8">
    <name type="scientific">Eggerthella sinensis</name>
    <dbReference type="NCBI Taxonomy" id="242230"/>
    <lineage>
        <taxon>Bacteria</taxon>
        <taxon>Bacillati</taxon>
        <taxon>Actinomycetota</taxon>
        <taxon>Coriobacteriia</taxon>
        <taxon>Eggerthellales</taxon>
        <taxon>Eggerthellaceae</taxon>
        <taxon>Eggerthella</taxon>
    </lineage>
</organism>
<keyword evidence="7" id="KW-1185">Reference proteome</keyword>
<evidence type="ECO:0000313" key="6">
    <source>
        <dbReference type="EMBL" id="RNM42404.1"/>
    </source>
</evidence>
<dbReference type="PROSITE" id="PS00198">
    <property type="entry name" value="4FE4S_FER_1"/>
    <property type="match status" value="1"/>
</dbReference>